<dbReference type="PROSITE" id="PS51650">
    <property type="entry name" value="C2_DOCK"/>
    <property type="match status" value="1"/>
</dbReference>
<evidence type="ECO:0000313" key="4">
    <source>
        <dbReference type="WBParaSite" id="jg24746"/>
    </source>
</evidence>
<evidence type="ECO:0000256" key="1">
    <source>
        <dbReference type="PROSITE-ProRule" id="PRU00983"/>
    </source>
</evidence>
<dbReference type="InterPro" id="IPR026791">
    <property type="entry name" value="DOCK"/>
</dbReference>
<keyword evidence="3" id="KW-1185">Reference proteome</keyword>
<comment type="similarity">
    <text evidence="1">Belongs to the DOCK family.</text>
</comment>
<dbReference type="Pfam" id="PF14429">
    <property type="entry name" value="DOCK-C2"/>
    <property type="match status" value="1"/>
</dbReference>
<dbReference type="AlphaFoldDB" id="A0A915E0Z9"/>
<dbReference type="InterPro" id="IPR027007">
    <property type="entry name" value="C2_DOCK-type_domain"/>
</dbReference>
<dbReference type="GO" id="GO:0031267">
    <property type="term" value="F:small GTPase binding"/>
    <property type="evidence" value="ECO:0007669"/>
    <property type="project" value="TreeGrafter"/>
</dbReference>
<reference evidence="4" key="1">
    <citation type="submission" date="2022-11" db="UniProtKB">
        <authorList>
            <consortium name="WormBaseParasite"/>
        </authorList>
    </citation>
    <scope>IDENTIFICATION</scope>
</reference>
<dbReference type="WBParaSite" id="jg24746">
    <property type="protein sequence ID" value="jg24746"/>
    <property type="gene ID" value="jg24746"/>
</dbReference>
<dbReference type="GO" id="GO:0007520">
    <property type="term" value="P:myoblast fusion"/>
    <property type="evidence" value="ECO:0007669"/>
    <property type="project" value="TreeGrafter"/>
</dbReference>
<dbReference type="Gene3D" id="2.60.40.150">
    <property type="entry name" value="C2 domain"/>
    <property type="match status" value="1"/>
</dbReference>
<dbReference type="PANTHER" id="PTHR45653">
    <property type="entry name" value="DEDICATOR OF CYTOKINESIS"/>
    <property type="match status" value="1"/>
</dbReference>
<dbReference type="GO" id="GO:0005737">
    <property type="term" value="C:cytoplasm"/>
    <property type="evidence" value="ECO:0007669"/>
    <property type="project" value="TreeGrafter"/>
</dbReference>
<feature type="domain" description="C2 DOCK-type" evidence="2">
    <location>
        <begin position="7"/>
        <end position="155"/>
    </location>
</feature>
<organism evidence="3 4">
    <name type="scientific">Ditylenchus dipsaci</name>
    <dbReference type="NCBI Taxonomy" id="166011"/>
    <lineage>
        <taxon>Eukaryota</taxon>
        <taxon>Metazoa</taxon>
        <taxon>Ecdysozoa</taxon>
        <taxon>Nematoda</taxon>
        <taxon>Chromadorea</taxon>
        <taxon>Rhabditida</taxon>
        <taxon>Tylenchina</taxon>
        <taxon>Tylenchomorpha</taxon>
        <taxon>Sphaerularioidea</taxon>
        <taxon>Anguinidae</taxon>
        <taxon>Anguininae</taxon>
        <taxon>Ditylenchus</taxon>
    </lineage>
</organism>
<sequence length="155" mass="17951">MCRLVRRNEVFLRLKTADLHGGKLADKNIEAVICLLDDQGNPVPNCVEVVTPDKLVHKLSHHSRVLAHEDRPKFDEIVKLRLPKYGVKNLHVRILFYNRKLAVAANEKVEKKADKVDKGPFAMCFLHVIRNYVMLCEVGEDELLVYRQEKVELRQ</sequence>
<dbReference type="InterPro" id="IPR035892">
    <property type="entry name" value="C2_domain_sf"/>
</dbReference>
<protein>
    <submittedName>
        <fullName evidence="4">C2 DOCK-type domain-containing protein</fullName>
    </submittedName>
</protein>
<dbReference type="GO" id="GO:0005886">
    <property type="term" value="C:plasma membrane"/>
    <property type="evidence" value="ECO:0007669"/>
    <property type="project" value="TreeGrafter"/>
</dbReference>
<name>A0A915E0Z9_9BILA</name>
<dbReference type="GO" id="GO:0007264">
    <property type="term" value="P:small GTPase-mediated signal transduction"/>
    <property type="evidence" value="ECO:0007669"/>
    <property type="project" value="InterPro"/>
</dbReference>
<dbReference type="GO" id="GO:0016477">
    <property type="term" value="P:cell migration"/>
    <property type="evidence" value="ECO:0007669"/>
    <property type="project" value="TreeGrafter"/>
</dbReference>
<dbReference type="Proteomes" id="UP000887574">
    <property type="component" value="Unplaced"/>
</dbReference>
<proteinExistence type="inferred from homology"/>
<evidence type="ECO:0000259" key="2">
    <source>
        <dbReference type="PROSITE" id="PS51650"/>
    </source>
</evidence>
<accession>A0A915E0Z9</accession>
<dbReference type="GO" id="GO:0005085">
    <property type="term" value="F:guanyl-nucleotide exchange factor activity"/>
    <property type="evidence" value="ECO:0007669"/>
    <property type="project" value="InterPro"/>
</dbReference>
<evidence type="ECO:0000313" key="3">
    <source>
        <dbReference type="Proteomes" id="UP000887574"/>
    </source>
</evidence>
<dbReference type="PANTHER" id="PTHR45653:SF10">
    <property type="entry name" value="MYOBLAST CITY, ISOFORM B"/>
    <property type="match status" value="1"/>
</dbReference>